<dbReference type="GeneID" id="92035523"/>
<feature type="compositionally biased region" description="Low complexity" evidence="1">
    <location>
        <begin position="640"/>
        <end position="661"/>
    </location>
</feature>
<dbReference type="Proteomes" id="UP001360953">
    <property type="component" value="Unassembled WGS sequence"/>
</dbReference>
<dbReference type="EMBL" id="JBBPEH010000012">
    <property type="protein sequence ID" value="KAK7531706.1"/>
    <property type="molecule type" value="Genomic_DNA"/>
</dbReference>
<feature type="compositionally biased region" description="Pro residues" evidence="1">
    <location>
        <begin position="346"/>
        <end position="355"/>
    </location>
</feature>
<dbReference type="InterPro" id="IPR029044">
    <property type="entry name" value="Nucleotide-diphossugar_trans"/>
</dbReference>
<dbReference type="PANTHER" id="PTHR11183">
    <property type="entry name" value="GLYCOGENIN SUBFAMILY MEMBER"/>
    <property type="match status" value="1"/>
</dbReference>
<feature type="compositionally biased region" description="Polar residues" evidence="1">
    <location>
        <begin position="625"/>
        <end position="639"/>
    </location>
</feature>
<sequence>MATAQEDAYVTASQLSLAMSLFLDANRSQARHERLIPPRYHRRLRCGAAVLAHSLRDAGTKKKLAALVTLDTLAADTVGELKELYDYLIPVERIGTPKPANLYLMNRGDLAYTFTKIALWRQLQFRKIVYIDADVVALRAPDELFANDAPFAAAPDVGWPDAFNTGVMVISPNMGDYWALKTLASSGDSFDGADQGLLNQYYEHKDWHRLSFTYNCTPNAQYQWEPAYRHYKSNIKMVHFIGQSKPWTRDTRQGGGPGVYNELLARWWAVYDKHLQAKTPQFDPTQALQAPNLIQRNVQAEAVRTGDLGAPGPAHPQPVPETGETRPTTEIPFTDAGDLAETITYPEPPPQPPFSAPHVEWDATRSAPPATSKPEAANLPSETYTFSENRELFQPPVSYPEPPRDMYYELPKSKPKTQDVPKPIFPWEQERERPKPSRVFVEDSLPPQASPGAQAEEQEFSKGLANVQSPEHSSSSSGSPPLVEDPWQAFGQNLNAWDSVPGIDKYVRSVMGTQGRRSKPTSISLAGLGQPPEIMSPIGVRPGGRRESLILTDFPSAVERPSLPVTPAAVRRPTFWGGERDQAGDLPPAEGVPNQAEWVCPRCGFSSDRSESFRGSRTELRRTFAPSSSVSHASARTTGSAASPSVALSPLPSHLAPVPLVEKGEQKHGLEENSSKEADQGGFREKDPQERLEQLRRLSLLELEHLKQSATSPNSAPLRQLPEHSVSTTEEMASPPADSTAEVSQETEVETKEKEGQQKSATPIQPAQLAPRPPAITADSETEISKEQSKPALQVPDFENTKVAQSIGEQSKGDDKEETVLSPLQRP</sequence>
<evidence type="ECO:0000256" key="1">
    <source>
        <dbReference type="SAM" id="MobiDB-lite"/>
    </source>
</evidence>
<gene>
    <name evidence="2" type="ORF">J3D65DRAFT_662037</name>
</gene>
<dbReference type="InterPro" id="IPR050587">
    <property type="entry name" value="GNT1/Glycosyltrans_8"/>
</dbReference>
<feature type="compositionally biased region" description="Low complexity" evidence="1">
    <location>
        <begin position="469"/>
        <end position="481"/>
    </location>
</feature>
<feature type="region of interest" description="Disordered" evidence="1">
    <location>
        <begin position="306"/>
        <end position="487"/>
    </location>
</feature>
<dbReference type="Pfam" id="PF01501">
    <property type="entry name" value="Glyco_transf_8"/>
    <property type="match status" value="1"/>
</dbReference>
<dbReference type="CDD" id="cd02537">
    <property type="entry name" value="GT8_Glycogenin"/>
    <property type="match status" value="1"/>
</dbReference>
<evidence type="ECO:0008006" key="4">
    <source>
        <dbReference type="Google" id="ProtNLM"/>
    </source>
</evidence>
<dbReference type="InterPro" id="IPR002495">
    <property type="entry name" value="Glyco_trans_8"/>
</dbReference>
<reference evidence="2 3" key="1">
    <citation type="submission" date="2024-04" db="EMBL/GenBank/DDBJ databases">
        <title>Phyllosticta paracitricarpa is synonymous to the EU quarantine fungus P. citricarpa based on phylogenomic analyses.</title>
        <authorList>
            <consortium name="Lawrence Berkeley National Laboratory"/>
            <person name="Van ingen-buijs V.A."/>
            <person name="Van westerhoven A.C."/>
            <person name="Haridas S."/>
            <person name="Skiadas P."/>
            <person name="Martin F."/>
            <person name="Groenewald J.Z."/>
            <person name="Crous P.W."/>
            <person name="Seidl M.F."/>
        </authorList>
    </citation>
    <scope>NUCLEOTIDE SEQUENCE [LARGE SCALE GENOMIC DNA]</scope>
    <source>
        <strain evidence="2 3">CPC 17464</strain>
    </source>
</reference>
<comment type="caution">
    <text evidence="2">The sequence shown here is derived from an EMBL/GenBank/DDBJ whole genome shotgun (WGS) entry which is preliminary data.</text>
</comment>
<feature type="compositionally biased region" description="Basic and acidic residues" evidence="1">
    <location>
        <begin position="662"/>
        <end position="696"/>
    </location>
</feature>
<feature type="region of interest" description="Disordered" evidence="1">
    <location>
        <begin position="511"/>
        <end position="542"/>
    </location>
</feature>
<dbReference type="Gene3D" id="3.90.550.10">
    <property type="entry name" value="Spore Coat Polysaccharide Biosynthesis Protein SpsA, Chain A"/>
    <property type="match status" value="1"/>
</dbReference>
<proteinExistence type="predicted"/>
<dbReference type="RefSeq" id="XP_066651530.1">
    <property type="nucleotide sequence ID" value="XM_066802617.1"/>
</dbReference>
<evidence type="ECO:0000313" key="3">
    <source>
        <dbReference type="Proteomes" id="UP001360953"/>
    </source>
</evidence>
<feature type="region of interest" description="Disordered" evidence="1">
    <location>
        <begin position="569"/>
        <end position="827"/>
    </location>
</feature>
<organism evidence="2 3">
    <name type="scientific">Phyllosticta citribraziliensis</name>
    <dbReference type="NCBI Taxonomy" id="989973"/>
    <lineage>
        <taxon>Eukaryota</taxon>
        <taxon>Fungi</taxon>
        <taxon>Dikarya</taxon>
        <taxon>Ascomycota</taxon>
        <taxon>Pezizomycotina</taxon>
        <taxon>Dothideomycetes</taxon>
        <taxon>Dothideomycetes incertae sedis</taxon>
        <taxon>Botryosphaeriales</taxon>
        <taxon>Phyllostictaceae</taxon>
        <taxon>Phyllosticta</taxon>
    </lineage>
</organism>
<protein>
    <recommendedName>
        <fullName evidence="4">Nucleotide-diphospho-sugar transferase</fullName>
    </recommendedName>
</protein>
<feature type="compositionally biased region" description="Basic and acidic residues" evidence="1">
    <location>
        <begin position="608"/>
        <end position="622"/>
    </location>
</feature>
<accession>A0ABR1LB82</accession>
<name>A0ABR1LB82_9PEZI</name>
<evidence type="ECO:0000313" key="2">
    <source>
        <dbReference type="EMBL" id="KAK7531706.1"/>
    </source>
</evidence>
<keyword evidence="3" id="KW-1185">Reference proteome</keyword>
<dbReference type="SUPFAM" id="SSF53448">
    <property type="entry name" value="Nucleotide-diphospho-sugar transferases"/>
    <property type="match status" value="1"/>
</dbReference>